<dbReference type="Proteomes" id="UP001610063">
    <property type="component" value="Unassembled WGS sequence"/>
</dbReference>
<keyword evidence="4" id="KW-1185">Reference proteome</keyword>
<feature type="chain" id="PRO_5047503537" evidence="1">
    <location>
        <begin position="23"/>
        <end position="133"/>
    </location>
</feature>
<sequence>MKNIIYTLFFFGALASAAQNSAYVSANSLNLREQANTSSKVVYKLAQYDNLAVLDTITTNWLKVSYGQQTGYVYQQYVKKGKAKVYTTTGGRIGAVCKDGTRSSATGRGACSHHGGVSRWIYSEIKKVEIIDE</sequence>
<keyword evidence="1" id="KW-0732">Signal</keyword>
<dbReference type="PROSITE" id="PS51781">
    <property type="entry name" value="SH3B"/>
    <property type="match status" value="1"/>
</dbReference>
<feature type="signal peptide" evidence="1">
    <location>
        <begin position="1"/>
        <end position="22"/>
    </location>
</feature>
<evidence type="ECO:0000256" key="1">
    <source>
        <dbReference type="SAM" id="SignalP"/>
    </source>
</evidence>
<feature type="domain" description="SH3b" evidence="2">
    <location>
        <begin position="19"/>
        <end position="82"/>
    </location>
</feature>
<evidence type="ECO:0000313" key="4">
    <source>
        <dbReference type="Proteomes" id="UP001610063"/>
    </source>
</evidence>
<evidence type="ECO:0000313" key="3">
    <source>
        <dbReference type="EMBL" id="MFH6983499.1"/>
    </source>
</evidence>
<dbReference type="RefSeq" id="WP_395417060.1">
    <property type="nucleotide sequence ID" value="NZ_JBIPKE010000015.1"/>
</dbReference>
<comment type="caution">
    <text evidence="3">The sequence shown here is derived from an EMBL/GenBank/DDBJ whole genome shotgun (WGS) entry which is preliminary data.</text>
</comment>
<gene>
    <name evidence="3" type="ORF">ACHKAR_08625</name>
</gene>
<dbReference type="EMBL" id="JBIPKE010000015">
    <property type="protein sequence ID" value="MFH6983499.1"/>
    <property type="molecule type" value="Genomic_DNA"/>
</dbReference>
<dbReference type="SMART" id="SM00287">
    <property type="entry name" value="SH3b"/>
    <property type="match status" value="1"/>
</dbReference>
<protein>
    <submittedName>
        <fullName evidence="3">SH3 domain-containing protein</fullName>
    </submittedName>
</protein>
<organism evidence="3 4">
    <name type="scientific">Marinoscillum luteum</name>
    <dbReference type="NCBI Taxonomy" id="861051"/>
    <lineage>
        <taxon>Bacteria</taxon>
        <taxon>Pseudomonadati</taxon>
        <taxon>Bacteroidota</taxon>
        <taxon>Cytophagia</taxon>
        <taxon>Cytophagales</taxon>
        <taxon>Reichenbachiellaceae</taxon>
        <taxon>Marinoscillum</taxon>
    </lineage>
</organism>
<reference evidence="3 4" key="1">
    <citation type="journal article" date="2013" name="Int. J. Syst. Evol. Microbiol.">
        <title>Marinoscillum luteum sp. nov., isolated from marine sediment.</title>
        <authorList>
            <person name="Cha I.T."/>
            <person name="Park S.J."/>
            <person name="Kim S.J."/>
            <person name="Kim J.G."/>
            <person name="Jung M.Y."/>
            <person name="Shin K.S."/>
            <person name="Kwon K.K."/>
            <person name="Yang S.H."/>
            <person name="Seo Y.S."/>
            <person name="Rhee S.K."/>
        </authorList>
    </citation>
    <scope>NUCLEOTIDE SEQUENCE [LARGE SCALE GENOMIC DNA]</scope>
    <source>
        <strain evidence="3 4">KCTC 23939</strain>
    </source>
</reference>
<name>A0ABW7N9R7_9BACT</name>
<evidence type="ECO:0000259" key="2">
    <source>
        <dbReference type="PROSITE" id="PS51781"/>
    </source>
</evidence>
<dbReference type="InterPro" id="IPR003646">
    <property type="entry name" value="SH3-like_bac-type"/>
</dbReference>
<dbReference type="Gene3D" id="2.30.30.40">
    <property type="entry name" value="SH3 Domains"/>
    <property type="match status" value="1"/>
</dbReference>
<dbReference type="Pfam" id="PF08239">
    <property type="entry name" value="SH3_3"/>
    <property type="match status" value="1"/>
</dbReference>
<proteinExistence type="predicted"/>
<accession>A0ABW7N9R7</accession>